<feature type="transmembrane region" description="Helical" evidence="1">
    <location>
        <begin position="6"/>
        <end position="28"/>
    </location>
</feature>
<dbReference type="EMBL" id="FNPK01000004">
    <property type="protein sequence ID" value="SDY14526.1"/>
    <property type="molecule type" value="Genomic_DNA"/>
</dbReference>
<dbReference type="AlphaFoldDB" id="A0A1H3HG46"/>
<keyword evidence="1" id="KW-1133">Transmembrane helix</keyword>
<dbReference type="Proteomes" id="UP000199035">
    <property type="component" value="Unassembled WGS sequence"/>
</dbReference>
<dbReference type="RefSeq" id="WP_280138265.1">
    <property type="nucleotide sequence ID" value="NZ_FNPK01000004.1"/>
</dbReference>
<keyword evidence="1" id="KW-0472">Membrane</keyword>
<name>A0A1H3HG46_9GAMM</name>
<organism evidence="2 3">
    <name type="scientific">Acinetobacter kyonggiensis</name>
    <dbReference type="NCBI Taxonomy" id="595670"/>
    <lineage>
        <taxon>Bacteria</taxon>
        <taxon>Pseudomonadati</taxon>
        <taxon>Pseudomonadota</taxon>
        <taxon>Gammaproteobacteria</taxon>
        <taxon>Moraxellales</taxon>
        <taxon>Moraxellaceae</taxon>
        <taxon>Acinetobacter</taxon>
    </lineage>
</organism>
<accession>A0A1H3HG46</accession>
<dbReference type="STRING" id="595670.SAMN05421643_10486"/>
<protein>
    <submittedName>
        <fullName evidence="2">Uncharacterized protein</fullName>
    </submittedName>
</protein>
<keyword evidence="3" id="KW-1185">Reference proteome</keyword>
<evidence type="ECO:0000313" key="3">
    <source>
        <dbReference type="Proteomes" id="UP000199035"/>
    </source>
</evidence>
<reference evidence="3" key="1">
    <citation type="submission" date="2016-10" db="EMBL/GenBank/DDBJ databases">
        <authorList>
            <person name="Varghese N."/>
            <person name="Submissions S."/>
        </authorList>
    </citation>
    <scope>NUCLEOTIDE SEQUENCE [LARGE SCALE GENOMIC DNA]</scope>
    <source>
        <strain evidence="3">ANC 5109</strain>
    </source>
</reference>
<keyword evidence="1" id="KW-0812">Transmembrane</keyword>
<evidence type="ECO:0000313" key="2">
    <source>
        <dbReference type="EMBL" id="SDY14526.1"/>
    </source>
</evidence>
<sequence>MTNSLFGLKSIIALAVIGSLSLAILLWFKTPQLFIYFNQAFCPH</sequence>
<proteinExistence type="predicted"/>
<gene>
    <name evidence="2" type="ORF">SAMN05421643_10486</name>
</gene>
<evidence type="ECO:0000256" key="1">
    <source>
        <dbReference type="SAM" id="Phobius"/>
    </source>
</evidence>